<dbReference type="CDD" id="cd03859">
    <property type="entry name" value="M14_CPT"/>
    <property type="match status" value="1"/>
</dbReference>
<evidence type="ECO:0000313" key="12">
    <source>
        <dbReference type="EMBL" id="GAA2203588.1"/>
    </source>
</evidence>
<evidence type="ECO:0000256" key="10">
    <source>
        <dbReference type="SAM" id="SignalP"/>
    </source>
</evidence>
<keyword evidence="7" id="KW-0482">Metalloprotease</keyword>
<feature type="chain" id="PRO_5045195144" evidence="10">
    <location>
        <begin position="24"/>
        <end position="1028"/>
    </location>
</feature>
<dbReference type="PROSITE" id="PS52035">
    <property type="entry name" value="PEPTIDASE_M14"/>
    <property type="match status" value="1"/>
</dbReference>
<dbReference type="PROSITE" id="PS00132">
    <property type="entry name" value="CARBOXYPEPT_ZN_1"/>
    <property type="match status" value="1"/>
</dbReference>
<dbReference type="SMART" id="SM00631">
    <property type="entry name" value="Zn_pept"/>
    <property type="match status" value="1"/>
</dbReference>
<protein>
    <submittedName>
        <fullName evidence="12">M14 family metallopeptidase</fullName>
    </submittedName>
</protein>
<dbReference type="PRINTS" id="PR00765">
    <property type="entry name" value="CRBOXYPTASEA"/>
</dbReference>
<organism evidence="12 13">
    <name type="scientific">Sinomonas flava</name>
    <dbReference type="NCBI Taxonomy" id="496857"/>
    <lineage>
        <taxon>Bacteria</taxon>
        <taxon>Bacillati</taxon>
        <taxon>Actinomycetota</taxon>
        <taxon>Actinomycetes</taxon>
        <taxon>Micrococcales</taxon>
        <taxon>Micrococcaceae</taxon>
        <taxon>Sinomonas</taxon>
    </lineage>
</organism>
<dbReference type="InterPro" id="IPR000834">
    <property type="entry name" value="Peptidase_M14"/>
</dbReference>
<gene>
    <name evidence="12" type="ORF">GCM10009849_36580</name>
</gene>
<evidence type="ECO:0000256" key="5">
    <source>
        <dbReference type="ARBA" id="ARBA00022801"/>
    </source>
</evidence>
<evidence type="ECO:0000256" key="9">
    <source>
        <dbReference type="SAM" id="MobiDB-lite"/>
    </source>
</evidence>
<evidence type="ECO:0000256" key="2">
    <source>
        <dbReference type="ARBA" id="ARBA00005988"/>
    </source>
</evidence>
<dbReference type="EMBL" id="BAAAQW010000014">
    <property type="protein sequence ID" value="GAA2203588.1"/>
    <property type="molecule type" value="Genomic_DNA"/>
</dbReference>
<evidence type="ECO:0000256" key="3">
    <source>
        <dbReference type="ARBA" id="ARBA00022670"/>
    </source>
</evidence>
<evidence type="ECO:0000256" key="1">
    <source>
        <dbReference type="ARBA" id="ARBA00001947"/>
    </source>
</evidence>
<dbReference type="PANTHER" id="PTHR11705:SF143">
    <property type="entry name" value="SLL0236 PROTEIN"/>
    <property type="match status" value="1"/>
</dbReference>
<dbReference type="PANTHER" id="PTHR11705">
    <property type="entry name" value="PROTEASE FAMILY M14 CARBOXYPEPTIDASE A,B"/>
    <property type="match status" value="1"/>
</dbReference>
<sequence length="1028" mass="110087">MLSVVIGMVAALLVGLTPVASVAAPKGGDDLDAYTATVTPAQLAELVRLGHDVEPKARGGDSADVDVDLVLTQQESDYLRGHGINAQLKKVNGGQTVKQFAAAQAAAGYKVWRSWDQPGGIRDELVQVAAQYPQIAKLVKIGTTIQGRDILGIKLTQGAGGIADGTRPAVLYNGTQHAREWIATEVTRRIMNSYIDRWRQNDPEVKKLLQTSELWFVPVANPDGYQFTFDHERLWRKNTRDINGDGQITSGDGVDLNRNFPNHWGYDDEGSSGLPSSETYRGTAPVSEPETVAMKGLLDRIKFKFQVNYHSNGQWLLYSEGWQIGTPTADDPIYYALSGNLDKPAIKDFHPGLSSDVLYVTNGETNDYAHTALGTLAWTPELSEGCDGCGFVFPDDEALVQAEFQRNLPFAESVAKSALTPDNPVSVLGTQTKPFYLKSDDPYKRGIPGADLTFAYSYGDPQTVAVLAKRSVGAVTAKWRVNGGAVQSAPTSEWQGGERYAPAATYYHQVRGTVTGTSPGDSVEVWFEGGGQKSDSFTYKAVSETGNQVLIVAAEDYTGASPVQKSGPNYLDYYVNALKDNSVGADVYDVDARNRTAPDALGVLSHYKAAIWYTGDDIVTRTAGRGPGNADRLALDELLEFRAYLNEGGAVAYTGDTAGNQYTGNVGTQMYDPKGEIACEPLPAGVDPRRCLALRGSGDGVNDVLQYWFGGYNVVARDGLDATGKPFGVLGKDVPFTGLTWGLNGGQSAKNQNDTMSYVATSGVLPVEKFKQFESWPASVWDKPGGPYAPHTGTQYVYSQLADISYKRLANTVSVPAGGAKLSFWTSYDTEADWDHLFVEARTAGQNDWTTLPDANGHTSTATGESCAAGWVDLHPQLAHYQTWDGGSSCTATGTTGSWNAASGNSGGWQQWSIDLSAYAGKDVEVAIAYASDWATQGLGVFVDDVAVSTGQGSTSFETGMDGWTVPGAPPGSAANGNDWIRTDAAGFPVGNSIATRDTVLMGFGLEGVSTREARAAVIGKVIGYLRR</sequence>
<evidence type="ECO:0000256" key="7">
    <source>
        <dbReference type="ARBA" id="ARBA00023049"/>
    </source>
</evidence>
<evidence type="ECO:0000256" key="8">
    <source>
        <dbReference type="PROSITE-ProRule" id="PRU01379"/>
    </source>
</evidence>
<comment type="cofactor">
    <cofactor evidence="1">
        <name>Zn(2+)</name>
        <dbReference type="ChEBI" id="CHEBI:29105"/>
    </cofactor>
</comment>
<evidence type="ECO:0000256" key="4">
    <source>
        <dbReference type="ARBA" id="ARBA00022723"/>
    </source>
</evidence>
<keyword evidence="4" id="KW-0479">Metal-binding</keyword>
<proteinExistence type="inferred from homology"/>
<dbReference type="Pfam" id="PF20773">
    <property type="entry name" value="InhA-like_MAM"/>
    <property type="match status" value="1"/>
</dbReference>
<feature type="signal peptide" evidence="10">
    <location>
        <begin position="1"/>
        <end position="23"/>
    </location>
</feature>
<dbReference type="Proteomes" id="UP001500432">
    <property type="component" value="Unassembled WGS sequence"/>
</dbReference>
<comment type="caution">
    <text evidence="12">The sequence shown here is derived from an EMBL/GenBank/DDBJ whole genome shotgun (WGS) entry which is preliminary data.</text>
</comment>
<dbReference type="Pfam" id="PF00246">
    <property type="entry name" value="Peptidase_M14"/>
    <property type="match status" value="1"/>
</dbReference>
<keyword evidence="10" id="KW-0732">Signal</keyword>
<dbReference type="InterPro" id="IPR057246">
    <property type="entry name" value="CARBOXYPEPT_ZN_1"/>
</dbReference>
<keyword evidence="3" id="KW-0645">Protease</keyword>
<evidence type="ECO:0000256" key="6">
    <source>
        <dbReference type="ARBA" id="ARBA00022833"/>
    </source>
</evidence>
<name>A0ABN3C362_9MICC</name>
<dbReference type="SUPFAM" id="SSF53187">
    <property type="entry name" value="Zn-dependent exopeptidases"/>
    <property type="match status" value="1"/>
</dbReference>
<keyword evidence="6" id="KW-0862">Zinc</keyword>
<dbReference type="InterPro" id="IPR033810">
    <property type="entry name" value="Carboxypeptidase_T"/>
</dbReference>
<feature type="region of interest" description="Disordered" evidence="9">
    <location>
        <begin position="267"/>
        <end position="286"/>
    </location>
</feature>
<keyword evidence="13" id="KW-1185">Reference proteome</keyword>
<evidence type="ECO:0000259" key="11">
    <source>
        <dbReference type="PROSITE" id="PS52035"/>
    </source>
</evidence>
<accession>A0ABN3C362</accession>
<feature type="active site" description="Proton donor/acceptor" evidence="8">
    <location>
        <position position="381"/>
    </location>
</feature>
<comment type="similarity">
    <text evidence="2 8">Belongs to the peptidase M14 family.</text>
</comment>
<feature type="domain" description="Peptidase M14" evidence="11">
    <location>
        <begin position="111"/>
        <end position="418"/>
    </location>
</feature>
<dbReference type="Gene3D" id="3.40.630.10">
    <property type="entry name" value="Zn peptidases"/>
    <property type="match status" value="1"/>
</dbReference>
<evidence type="ECO:0000313" key="13">
    <source>
        <dbReference type="Proteomes" id="UP001500432"/>
    </source>
</evidence>
<reference evidence="12 13" key="1">
    <citation type="journal article" date="2019" name="Int. J. Syst. Evol. Microbiol.">
        <title>The Global Catalogue of Microorganisms (GCM) 10K type strain sequencing project: providing services to taxonomists for standard genome sequencing and annotation.</title>
        <authorList>
            <consortium name="The Broad Institute Genomics Platform"/>
            <consortium name="The Broad Institute Genome Sequencing Center for Infectious Disease"/>
            <person name="Wu L."/>
            <person name="Ma J."/>
        </authorList>
    </citation>
    <scope>NUCLEOTIDE SEQUENCE [LARGE SCALE GENOMIC DNA]</scope>
    <source>
        <strain evidence="12 13">JCM 16034</strain>
    </source>
</reference>
<dbReference type="RefSeq" id="WP_344301280.1">
    <property type="nucleotide sequence ID" value="NZ_BAAAQW010000014.1"/>
</dbReference>
<keyword evidence="5" id="KW-0378">Hydrolase</keyword>